<organism evidence="2 3">
    <name type="scientific">Caerostris darwini</name>
    <dbReference type="NCBI Taxonomy" id="1538125"/>
    <lineage>
        <taxon>Eukaryota</taxon>
        <taxon>Metazoa</taxon>
        <taxon>Ecdysozoa</taxon>
        <taxon>Arthropoda</taxon>
        <taxon>Chelicerata</taxon>
        <taxon>Arachnida</taxon>
        <taxon>Araneae</taxon>
        <taxon>Araneomorphae</taxon>
        <taxon>Entelegynae</taxon>
        <taxon>Araneoidea</taxon>
        <taxon>Araneidae</taxon>
        <taxon>Caerostris</taxon>
    </lineage>
</organism>
<keyword evidence="1" id="KW-0732">Signal</keyword>
<accession>A0AAV4VVN3</accession>
<sequence>MQLTSTELVVLVLATVLLNFCSSFVPIRPKTTPKPTEEIYTSKHNRPTAIKPVFRNGDPLVHYEANNPLIPILMKQRTRVHYKFGVEPHFKIWALRKRSLPMGQHFFYKRMMGPRLPIIEYNDQEMGAEPCNVTANDNHTDDGSFVLDKGHSPWRMQKRSPLSPLPNMPMSKARRPFDVPQIGESFHSIK</sequence>
<evidence type="ECO:0000256" key="1">
    <source>
        <dbReference type="SAM" id="SignalP"/>
    </source>
</evidence>
<feature type="signal peptide" evidence="1">
    <location>
        <begin position="1"/>
        <end position="23"/>
    </location>
</feature>
<evidence type="ECO:0000313" key="3">
    <source>
        <dbReference type="Proteomes" id="UP001054837"/>
    </source>
</evidence>
<evidence type="ECO:0000313" key="2">
    <source>
        <dbReference type="EMBL" id="GIY74068.1"/>
    </source>
</evidence>
<proteinExistence type="predicted"/>
<dbReference type="EMBL" id="BPLQ01013689">
    <property type="protein sequence ID" value="GIY74068.1"/>
    <property type="molecule type" value="Genomic_DNA"/>
</dbReference>
<gene>
    <name evidence="2" type="primary">AVEN_24149_1</name>
    <name evidence="2" type="ORF">CDAR_81661</name>
</gene>
<comment type="caution">
    <text evidence="2">The sequence shown here is derived from an EMBL/GenBank/DDBJ whole genome shotgun (WGS) entry which is preliminary data.</text>
</comment>
<name>A0AAV4VVN3_9ARAC</name>
<protein>
    <submittedName>
        <fullName evidence="2">Uncharacterized protein</fullName>
    </submittedName>
</protein>
<reference evidence="2 3" key="1">
    <citation type="submission" date="2021-06" db="EMBL/GenBank/DDBJ databases">
        <title>Caerostris darwini draft genome.</title>
        <authorList>
            <person name="Kono N."/>
            <person name="Arakawa K."/>
        </authorList>
    </citation>
    <scope>NUCLEOTIDE SEQUENCE [LARGE SCALE GENOMIC DNA]</scope>
</reference>
<feature type="chain" id="PRO_5043685876" evidence="1">
    <location>
        <begin position="24"/>
        <end position="190"/>
    </location>
</feature>
<dbReference type="Proteomes" id="UP001054837">
    <property type="component" value="Unassembled WGS sequence"/>
</dbReference>
<dbReference type="AlphaFoldDB" id="A0AAV4VVN3"/>
<keyword evidence="3" id="KW-1185">Reference proteome</keyword>